<dbReference type="SUPFAM" id="SSF47741">
    <property type="entry name" value="CO dehydrogenase ISP C-domain like"/>
    <property type="match status" value="1"/>
</dbReference>
<dbReference type="PANTHER" id="PTHR44379:SF2">
    <property type="entry name" value="BLR6218 PROTEIN"/>
    <property type="match status" value="1"/>
</dbReference>
<name>A0ABV1SLP7_9RHOB</name>
<dbReference type="Pfam" id="PF01799">
    <property type="entry name" value="Fer2_2"/>
    <property type="match status" value="1"/>
</dbReference>
<dbReference type="InterPro" id="IPR036884">
    <property type="entry name" value="2Fe-2S-bd_dom_sf"/>
</dbReference>
<dbReference type="InterPro" id="IPR001041">
    <property type="entry name" value="2Fe-2S_ferredoxin-type"/>
</dbReference>
<dbReference type="InterPro" id="IPR036010">
    <property type="entry name" value="2Fe-2S_ferredoxin-like_sf"/>
</dbReference>
<dbReference type="SUPFAM" id="SSF54292">
    <property type="entry name" value="2Fe-2S ferredoxin-like"/>
    <property type="match status" value="1"/>
</dbReference>
<dbReference type="Pfam" id="PF00111">
    <property type="entry name" value="Fer2"/>
    <property type="match status" value="1"/>
</dbReference>
<keyword evidence="8" id="KW-1185">Reference proteome</keyword>
<proteinExistence type="predicted"/>
<accession>A0ABV1SLP7</accession>
<evidence type="ECO:0000256" key="2">
    <source>
        <dbReference type="ARBA" id="ARBA00022723"/>
    </source>
</evidence>
<dbReference type="InterPro" id="IPR002888">
    <property type="entry name" value="2Fe-2S-bd"/>
</dbReference>
<comment type="caution">
    <text evidence="7">The sequence shown here is derived from an EMBL/GenBank/DDBJ whole genome shotgun (WGS) entry which is preliminary data.</text>
</comment>
<gene>
    <name evidence="7" type="ORF">VSX56_17985</name>
</gene>
<reference evidence="7 8" key="1">
    <citation type="submission" date="2024-01" db="EMBL/GenBank/DDBJ databases">
        <authorList>
            <person name="Deng Y."/>
            <person name="Su J."/>
        </authorList>
    </citation>
    <scope>NUCLEOTIDE SEQUENCE [LARGE SCALE GENOMIC DNA]</scope>
    <source>
        <strain evidence="7 8">CPCC 100088</strain>
    </source>
</reference>
<evidence type="ECO:0000259" key="6">
    <source>
        <dbReference type="PROSITE" id="PS51085"/>
    </source>
</evidence>
<dbReference type="PROSITE" id="PS00197">
    <property type="entry name" value="2FE2S_FER_1"/>
    <property type="match status" value="1"/>
</dbReference>
<dbReference type="InterPro" id="IPR051452">
    <property type="entry name" value="Diverse_Oxidoreductases"/>
</dbReference>
<dbReference type="InterPro" id="IPR012675">
    <property type="entry name" value="Beta-grasp_dom_sf"/>
</dbReference>
<dbReference type="PROSITE" id="PS51085">
    <property type="entry name" value="2FE2S_FER_2"/>
    <property type="match status" value="1"/>
</dbReference>
<keyword evidence="3" id="KW-0560">Oxidoreductase</keyword>
<dbReference type="Gene3D" id="1.10.150.120">
    <property type="entry name" value="[2Fe-2S]-binding domain"/>
    <property type="match status" value="1"/>
</dbReference>
<protein>
    <submittedName>
        <fullName evidence="7">(2Fe-2S)-binding protein</fullName>
    </submittedName>
</protein>
<keyword evidence="5" id="KW-0411">Iron-sulfur</keyword>
<feature type="domain" description="2Fe-2S ferredoxin-type" evidence="6">
    <location>
        <begin position="7"/>
        <end position="83"/>
    </location>
</feature>
<keyword evidence="4" id="KW-0408">Iron</keyword>
<dbReference type="InterPro" id="IPR006058">
    <property type="entry name" value="2Fe2S_fd_BS"/>
</dbReference>
<dbReference type="RefSeq" id="WP_350939010.1">
    <property type="nucleotide sequence ID" value="NZ_JAYWLC010000023.1"/>
</dbReference>
<evidence type="ECO:0000256" key="4">
    <source>
        <dbReference type="ARBA" id="ARBA00023004"/>
    </source>
</evidence>
<dbReference type="Gene3D" id="3.10.20.30">
    <property type="match status" value="1"/>
</dbReference>
<evidence type="ECO:0000256" key="5">
    <source>
        <dbReference type="ARBA" id="ARBA00023014"/>
    </source>
</evidence>
<evidence type="ECO:0000313" key="8">
    <source>
        <dbReference type="Proteomes" id="UP001438953"/>
    </source>
</evidence>
<dbReference type="Proteomes" id="UP001438953">
    <property type="component" value="Unassembled WGS sequence"/>
</dbReference>
<organism evidence="7 8">
    <name type="scientific">Thioclava kandeliae</name>
    <dbReference type="NCBI Taxonomy" id="3070818"/>
    <lineage>
        <taxon>Bacteria</taxon>
        <taxon>Pseudomonadati</taxon>
        <taxon>Pseudomonadota</taxon>
        <taxon>Alphaproteobacteria</taxon>
        <taxon>Rhodobacterales</taxon>
        <taxon>Paracoccaceae</taxon>
        <taxon>Thioclava</taxon>
    </lineage>
</organism>
<evidence type="ECO:0000256" key="3">
    <source>
        <dbReference type="ARBA" id="ARBA00023002"/>
    </source>
</evidence>
<dbReference type="PANTHER" id="PTHR44379">
    <property type="entry name" value="OXIDOREDUCTASE WITH IRON-SULFUR SUBUNIT"/>
    <property type="match status" value="1"/>
</dbReference>
<keyword evidence="2" id="KW-0479">Metal-binding</keyword>
<evidence type="ECO:0000256" key="1">
    <source>
        <dbReference type="ARBA" id="ARBA00022714"/>
    </source>
</evidence>
<keyword evidence="1" id="KW-0001">2Fe-2S</keyword>
<sequence>MSTAQSTLTRFRLNGAPVSIEAAPKDLLLDVLRDVFRLRGPKYGCGRAQCGACSVLVDGKIARACVLRAARVDGAEVTTLEGLAEGDRLHPVQQAFVEKQGAQCGYCLNGMVMTACALLAQEPAPDRARIREALRDNICRCGTHQEIIESVEQAARLMAAAREVSHG</sequence>
<evidence type="ECO:0000313" key="7">
    <source>
        <dbReference type="EMBL" id="MER5173660.1"/>
    </source>
</evidence>
<reference evidence="7 8" key="2">
    <citation type="submission" date="2024-06" db="EMBL/GenBank/DDBJ databases">
        <title>Thioclava kandeliae sp. nov. from a rhizosphere soil sample of Kandelia candel in a mangrove.</title>
        <authorList>
            <person name="Mu T."/>
        </authorList>
    </citation>
    <scope>NUCLEOTIDE SEQUENCE [LARGE SCALE GENOMIC DNA]</scope>
    <source>
        <strain evidence="7 8">CPCC 100088</strain>
    </source>
</reference>
<dbReference type="EMBL" id="JAYWLC010000023">
    <property type="protein sequence ID" value="MER5173660.1"/>
    <property type="molecule type" value="Genomic_DNA"/>
</dbReference>